<dbReference type="SUPFAM" id="SSF47090">
    <property type="entry name" value="PGBD-like"/>
    <property type="match status" value="1"/>
</dbReference>
<comment type="caution">
    <text evidence="3">The sequence shown here is derived from an EMBL/GenBank/DDBJ whole genome shotgun (WGS) entry which is preliminary data.</text>
</comment>
<protein>
    <submittedName>
        <fullName evidence="3">DUF4384 domain-containing protein</fullName>
    </submittedName>
</protein>
<reference evidence="3 4" key="1">
    <citation type="submission" date="2020-07" db="EMBL/GenBank/DDBJ databases">
        <authorList>
            <person name="Maaloum M."/>
        </authorList>
    </citation>
    <scope>NUCLEOTIDE SEQUENCE [LARGE SCALE GENOMIC DNA]</scope>
    <source>
        <strain evidence="3 4">GCS-AN-3</strain>
    </source>
</reference>
<dbReference type="InterPro" id="IPR036366">
    <property type="entry name" value="PGBDSf"/>
</dbReference>
<evidence type="ECO:0000313" key="4">
    <source>
        <dbReference type="Proteomes" id="UP000589716"/>
    </source>
</evidence>
<gene>
    <name evidence="3" type="ORF">H0I39_10770</name>
</gene>
<evidence type="ECO:0000313" key="3">
    <source>
        <dbReference type="EMBL" id="NZA02113.1"/>
    </source>
</evidence>
<dbReference type="Gene3D" id="1.10.101.10">
    <property type="entry name" value="PGBD-like superfamily/PGBD"/>
    <property type="match status" value="1"/>
</dbReference>
<dbReference type="InterPro" id="IPR025493">
    <property type="entry name" value="DUF4384"/>
</dbReference>
<dbReference type="InterPro" id="IPR036365">
    <property type="entry name" value="PGBD-like_sf"/>
</dbReference>
<feature type="domain" description="DUF4384" evidence="2">
    <location>
        <begin position="409"/>
        <end position="489"/>
    </location>
</feature>
<sequence>MRNTMAGLAHRPAWLLLAALSGCSLNPTLTDRVDVIDKATVEQAPLVSPTKSVSVLREGLACMDRMLAAEQVPTTLVAVKSIPDPSGLFSTATKDMVITALSRMSRTSQAFKVVDYEIDALRQDTVQAITGLLLNSGQVELQKPQIYLSGSISFGDKSVVGKRRTIGVSTANTDTGYSWDLLGTVVGLDLHLGDMNTRTLYSGLDSANEAVVATGGKSVEIGAKATGLPKHIYRLGLQYEVAADNNQGAGSAIRLLVDLAAIELVGKWARVPYWDCIDYEQNHPEFLRQVRHWYEELSVPERWQMAQRVLHAQGAWSDEVNGLDSPAFRKVVSRYQAANDLTPVGTVNFETYAKLMRAYVGMTADGKLRRDGVSAQAALKPHTPGLPENAPPPGTLDVTLVGKRDSKTLAIGEAIVVKVVPPSTGYLYCYYQDAGAVVSQIYPNPAQPAAVAQGGRAVTVPDMSGANPFLIEASKGGAEQVYCALSPKPLTSQLPPTFTRADLKPIEGVKSMDAVRSTFGAFRPGVVGELQWQVEGAPGSKGGAKGGGRK</sequence>
<dbReference type="PROSITE" id="PS51257">
    <property type="entry name" value="PROKAR_LIPOPROTEIN"/>
    <property type="match status" value="1"/>
</dbReference>
<feature type="signal peptide" evidence="1">
    <location>
        <begin position="1"/>
        <end position="18"/>
    </location>
</feature>
<evidence type="ECO:0000259" key="2">
    <source>
        <dbReference type="Pfam" id="PF14326"/>
    </source>
</evidence>
<dbReference type="Proteomes" id="UP000589716">
    <property type="component" value="Unassembled WGS sequence"/>
</dbReference>
<dbReference type="AlphaFoldDB" id="A0A853INC5"/>
<dbReference type="Gene3D" id="3.40.50.10610">
    <property type="entry name" value="ABC-type transport auxiliary lipoprotein component"/>
    <property type="match status" value="1"/>
</dbReference>
<feature type="chain" id="PRO_5032547663" evidence="1">
    <location>
        <begin position="19"/>
        <end position="550"/>
    </location>
</feature>
<keyword evidence="1" id="KW-0732">Signal</keyword>
<dbReference type="EMBL" id="JACCKX010000001">
    <property type="protein sequence ID" value="NZA02113.1"/>
    <property type="molecule type" value="Genomic_DNA"/>
</dbReference>
<dbReference type="Pfam" id="PF14326">
    <property type="entry name" value="DUF4384"/>
    <property type="match status" value="1"/>
</dbReference>
<keyword evidence="4" id="KW-1185">Reference proteome</keyword>
<name>A0A853INC5_9BURK</name>
<proteinExistence type="predicted"/>
<dbReference type="RefSeq" id="WP_180550477.1">
    <property type="nucleotide sequence ID" value="NZ_JACCKX010000001.1"/>
</dbReference>
<organism evidence="3 4">
    <name type="scientific">Ottowia beijingensis</name>
    <dbReference type="NCBI Taxonomy" id="1207057"/>
    <lineage>
        <taxon>Bacteria</taxon>
        <taxon>Pseudomonadati</taxon>
        <taxon>Pseudomonadota</taxon>
        <taxon>Betaproteobacteria</taxon>
        <taxon>Burkholderiales</taxon>
        <taxon>Comamonadaceae</taxon>
        <taxon>Ottowia</taxon>
    </lineage>
</organism>
<evidence type="ECO:0000256" key="1">
    <source>
        <dbReference type="SAM" id="SignalP"/>
    </source>
</evidence>
<accession>A0A853INC5</accession>